<evidence type="ECO:0000313" key="6">
    <source>
        <dbReference type="Proteomes" id="UP000279259"/>
    </source>
</evidence>
<feature type="signal peptide" evidence="3">
    <location>
        <begin position="1"/>
        <end position="22"/>
    </location>
</feature>
<dbReference type="PROSITE" id="PS50231">
    <property type="entry name" value="RICIN_B_LECTIN"/>
    <property type="match status" value="2"/>
</dbReference>
<name>A0A427Y7G9_9TREE</name>
<feature type="chain" id="PRO_5019103517" description="Ricin B lectin domain-containing protein" evidence="3">
    <location>
        <begin position="23"/>
        <end position="554"/>
    </location>
</feature>
<dbReference type="Pfam" id="PF00652">
    <property type="entry name" value="Ricin_B_lectin"/>
    <property type="match status" value="2"/>
</dbReference>
<evidence type="ECO:0000313" key="5">
    <source>
        <dbReference type="EMBL" id="RSH87029.1"/>
    </source>
</evidence>
<protein>
    <recommendedName>
        <fullName evidence="4">Ricin B lectin domain-containing protein</fullName>
    </recommendedName>
</protein>
<keyword evidence="2" id="KW-0812">Transmembrane</keyword>
<keyword evidence="2" id="KW-1133">Transmembrane helix</keyword>
<sequence>MDSRRVAIVSLIASTLSVLVRADSLSTLGATVTPSPTLPAHSQAPRDDATTTSTIAEITTEYLPVKSAETTSTPPPTTSALPPLTAVSTVPIPATIGLVMPDPYQSAYVGLNYTFGFVDAVSRPAPTYGGWIRAVQPLLVFPDYTVNVFPRAGPRTRRAPLRYRTAAGGCAGPADPTSAYTLFAAVSTDTPGSLPIDPEPTSDKQKLAVGLGVAGGVIALVLMGVTMLFVRKKRRMEAEALAFARLKPDEQAAFLAENPQSWLNPANQAQGSQRLLVTAATALAAPHHHHDTHLVSRALAPGFDTAAVTLSPANNPNLCLGTLDPPGNDVELYLISCDTSETFWGAWDIQPGNNVNVKLSGTNFCLDAGLPPKNNGPAKLYTCFQVPQQQWYYTPDLHIAITGGDQCLDYEVICGLGGCAPGTRNPPAFHRGPDPPQWRHDEVPHPDRTVQQRSAPGLKGQTGASLQLFDINRGAGQIKATGSNFCLDSTTQFPPNGQGLKLWTCYSGLPQQNWYYTGDNHIAITGGTACADVKREDGTTFQVWGCSGTDPQQT</sequence>
<evidence type="ECO:0000256" key="2">
    <source>
        <dbReference type="SAM" id="Phobius"/>
    </source>
</evidence>
<dbReference type="OrthoDB" id="2586527at2759"/>
<evidence type="ECO:0000259" key="4">
    <source>
        <dbReference type="SMART" id="SM00458"/>
    </source>
</evidence>
<dbReference type="AlphaFoldDB" id="A0A427Y7G9"/>
<feature type="region of interest" description="Disordered" evidence="1">
    <location>
        <begin position="30"/>
        <end position="49"/>
    </location>
</feature>
<dbReference type="EMBL" id="RSCD01000018">
    <property type="protein sequence ID" value="RSH87029.1"/>
    <property type="molecule type" value="Genomic_DNA"/>
</dbReference>
<dbReference type="Gene3D" id="2.80.10.50">
    <property type="match status" value="2"/>
</dbReference>
<accession>A0A427Y7G9</accession>
<comment type="caution">
    <text evidence="5">The sequence shown here is derived from an EMBL/GenBank/DDBJ whole genome shotgun (WGS) entry which is preliminary data.</text>
</comment>
<feature type="compositionally biased region" description="Basic and acidic residues" evidence="1">
    <location>
        <begin position="431"/>
        <end position="450"/>
    </location>
</feature>
<proteinExistence type="predicted"/>
<feature type="transmembrane region" description="Helical" evidence="2">
    <location>
        <begin position="207"/>
        <end position="230"/>
    </location>
</feature>
<feature type="domain" description="Ricin B lectin" evidence="4">
    <location>
        <begin position="353"/>
        <end position="517"/>
    </location>
</feature>
<reference evidence="5 6" key="1">
    <citation type="submission" date="2018-11" db="EMBL/GenBank/DDBJ databases">
        <title>Genome sequence of Saitozyma podzolica DSM 27192.</title>
        <authorList>
            <person name="Aliyu H."/>
            <person name="Gorte O."/>
            <person name="Ochsenreither K."/>
        </authorList>
    </citation>
    <scope>NUCLEOTIDE SEQUENCE [LARGE SCALE GENOMIC DNA]</scope>
    <source>
        <strain evidence="5 6">DSM 27192</strain>
    </source>
</reference>
<organism evidence="5 6">
    <name type="scientific">Saitozyma podzolica</name>
    <dbReference type="NCBI Taxonomy" id="1890683"/>
    <lineage>
        <taxon>Eukaryota</taxon>
        <taxon>Fungi</taxon>
        <taxon>Dikarya</taxon>
        <taxon>Basidiomycota</taxon>
        <taxon>Agaricomycotina</taxon>
        <taxon>Tremellomycetes</taxon>
        <taxon>Tremellales</taxon>
        <taxon>Trimorphomycetaceae</taxon>
        <taxon>Saitozyma</taxon>
    </lineage>
</organism>
<evidence type="ECO:0000256" key="1">
    <source>
        <dbReference type="SAM" id="MobiDB-lite"/>
    </source>
</evidence>
<dbReference type="InterPro" id="IPR035992">
    <property type="entry name" value="Ricin_B-like_lectins"/>
</dbReference>
<keyword evidence="3" id="KW-0732">Signal</keyword>
<dbReference type="SMART" id="SM00458">
    <property type="entry name" value="RICIN"/>
    <property type="match status" value="1"/>
</dbReference>
<keyword evidence="2" id="KW-0472">Membrane</keyword>
<gene>
    <name evidence="5" type="ORF">EHS25_003517</name>
</gene>
<dbReference type="SUPFAM" id="SSF50370">
    <property type="entry name" value="Ricin B-like lectins"/>
    <property type="match status" value="2"/>
</dbReference>
<dbReference type="InterPro" id="IPR000772">
    <property type="entry name" value="Ricin_B_lectin"/>
</dbReference>
<dbReference type="Proteomes" id="UP000279259">
    <property type="component" value="Unassembled WGS sequence"/>
</dbReference>
<dbReference type="CDD" id="cd00161">
    <property type="entry name" value="beta-trefoil_Ricin-like"/>
    <property type="match status" value="2"/>
</dbReference>
<keyword evidence="6" id="KW-1185">Reference proteome</keyword>
<feature type="region of interest" description="Disordered" evidence="1">
    <location>
        <begin position="425"/>
        <end position="460"/>
    </location>
</feature>
<evidence type="ECO:0000256" key="3">
    <source>
        <dbReference type="SAM" id="SignalP"/>
    </source>
</evidence>